<dbReference type="Pfam" id="PF08501">
    <property type="entry name" value="Shikimate_dh_N"/>
    <property type="match status" value="1"/>
</dbReference>
<keyword evidence="3" id="KW-0028">Amino-acid biosynthesis</keyword>
<dbReference type="PANTHER" id="PTHR21089">
    <property type="entry name" value="SHIKIMATE DEHYDROGENASE"/>
    <property type="match status" value="1"/>
</dbReference>
<comment type="pathway">
    <text evidence="1">Metabolic intermediate biosynthesis; chorismate biosynthesis; chorismate from D-erythrose 4-phosphate and phosphoenolpyruvate: step 4/7.</text>
</comment>
<accession>A0A0B7HB20</accession>
<dbReference type="InterPro" id="IPR036291">
    <property type="entry name" value="NAD(P)-bd_dom_sf"/>
</dbReference>
<protein>
    <submittedName>
        <fullName evidence="4">Shikimate dehydrogenase</fullName>
        <ecNumber evidence="4">1.1.1.25</ecNumber>
    </submittedName>
</protein>
<dbReference type="SUPFAM" id="SSF53223">
    <property type="entry name" value="Aminoacid dehydrogenase-like, N-terminal domain"/>
    <property type="match status" value="1"/>
</dbReference>
<organism evidence="4 5">
    <name type="scientific">Capnocytophaga canimorsus</name>
    <dbReference type="NCBI Taxonomy" id="28188"/>
    <lineage>
        <taxon>Bacteria</taxon>
        <taxon>Pseudomonadati</taxon>
        <taxon>Bacteroidota</taxon>
        <taxon>Flavobacteriia</taxon>
        <taxon>Flavobacteriales</taxon>
        <taxon>Flavobacteriaceae</taxon>
        <taxon>Capnocytophaga</taxon>
    </lineage>
</organism>
<dbReference type="SUPFAM" id="SSF51735">
    <property type="entry name" value="NAD(P)-binding Rossmann-fold domains"/>
    <property type="match status" value="1"/>
</dbReference>
<dbReference type="InterPro" id="IPR013708">
    <property type="entry name" value="Shikimate_DH-bd_N"/>
</dbReference>
<dbReference type="Gene3D" id="3.40.50.720">
    <property type="entry name" value="NAD(P)-binding Rossmann-like Domain"/>
    <property type="match status" value="1"/>
</dbReference>
<evidence type="ECO:0000256" key="2">
    <source>
        <dbReference type="ARBA" id="ARBA00023002"/>
    </source>
</evidence>
<dbReference type="InterPro" id="IPR046346">
    <property type="entry name" value="Aminoacid_DH-like_N_sf"/>
</dbReference>
<sequence length="248" mass="28035">MEKNDKKNLFALIGKNIDYSFSRAYFSKKFQEEGVNAEYVNFDLMTLEELPSRVAMHPNLKGMNVTIPYKEAIISKLAALNETAKIIGAVNTIKVTPLGWIGFNTDYYGFSESIKPFLKPHHTKALILGTGGASKAVAYALKTLYISYRFVSRTPKIGQYAYTDLSAELLSKYTIIINCTPLGTFPNVTDCPPIPYQYITSQHLLYDLIYNPEKTLFLQKGKQKKATICNGEAMLRLQAEKAWEIWNC</sequence>
<dbReference type="EC" id="1.1.1.25" evidence="4"/>
<evidence type="ECO:0000313" key="4">
    <source>
        <dbReference type="EMBL" id="CEN36856.1"/>
    </source>
</evidence>
<dbReference type="Gene3D" id="3.40.50.10860">
    <property type="entry name" value="Leucine Dehydrogenase, chain A, domain 1"/>
    <property type="match status" value="1"/>
</dbReference>
<dbReference type="CDD" id="cd01065">
    <property type="entry name" value="NAD_bind_Shikimate_DH"/>
    <property type="match status" value="1"/>
</dbReference>
<proteinExistence type="predicted"/>
<dbReference type="GeneID" id="69581421"/>
<gene>
    <name evidence="4" type="ORF">CCAN12_680005</name>
</gene>
<dbReference type="InterPro" id="IPR022893">
    <property type="entry name" value="Shikimate_DH_fam"/>
</dbReference>
<keyword evidence="3" id="KW-0057">Aromatic amino acid biosynthesis</keyword>
<name>A0A0B7HB20_9FLAO</name>
<dbReference type="AlphaFoldDB" id="A0A0B7HB20"/>
<dbReference type="RefSeq" id="WP_042000401.1">
    <property type="nucleotide sequence ID" value="NZ_CP022382.1"/>
</dbReference>
<evidence type="ECO:0000256" key="1">
    <source>
        <dbReference type="ARBA" id="ARBA00004871"/>
    </source>
</evidence>
<evidence type="ECO:0000256" key="3">
    <source>
        <dbReference type="ARBA" id="ARBA00023141"/>
    </source>
</evidence>
<dbReference type="GO" id="GO:0004764">
    <property type="term" value="F:shikimate 3-dehydrogenase (NADP+) activity"/>
    <property type="evidence" value="ECO:0007669"/>
    <property type="project" value="UniProtKB-EC"/>
</dbReference>
<reference evidence="4 5" key="1">
    <citation type="submission" date="2015-01" db="EMBL/GenBank/DDBJ databases">
        <authorList>
            <person name="Xiang T."/>
            <person name="Song Y."/>
            <person name="Huang L."/>
            <person name="Wang B."/>
            <person name="Wu P."/>
        </authorList>
    </citation>
    <scope>NUCLEOTIDE SEQUENCE [LARGE SCALE GENOMIC DNA]</scope>
    <source>
        <strain evidence="4 5">Cc12</strain>
    </source>
</reference>
<dbReference type="PANTHER" id="PTHR21089:SF1">
    <property type="entry name" value="BIFUNCTIONAL 3-DEHYDROQUINATE DEHYDRATASE_SHIKIMATE DEHYDROGENASE, CHLOROPLASTIC"/>
    <property type="match status" value="1"/>
</dbReference>
<dbReference type="GO" id="GO:0005829">
    <property type="term" value="C:cytosol"/>
    <property type="evidence" value="ECO:0007669"/>
    <property type="project" value="TreeGrafter"/>
</dbReference>
<keyword evidence="2 4" id="KW-0560">Oxidoreductase</keyword>
<dbReference type="GO" id="GO:0009423">
    <property type="term" value="P:chorismate biosynthetic process"/>
    <property type="evidence" value="ECO:0007669"/>
    <property type="project" value="TreeGrafter"/>
</dbReference>
<dbReference type="GO" id="GO:0050661">
    <property type="term" value="F:NADP binding"/>
    <property type="evidence" value="ECO:0007669"/>
    <property type="project" value="TreeGrafter"/>
</dbReference>
<dbReference type="GO" id="GO:0009073">
    <property type="term" value="P:aromatic amino acid family biosynthetic process"/>
    <property type="evidence" value="ECO:0007669"/>
    <property type="project" value="UniProtKB-KW"/>
</dbReference>
<dbReference type="GO" id="GO:0019632">
    <property type="term" value="P:shikimate metabolic process"/>
    <property type="evidence" value="ECO:0007669"/>
    <property type="project" value="TreeGrafter"/>
</dbReference>
<evidence type="ECO:0000313" key="5">
    <source>
        <dbReference type="Proteomes" id="UP000044026"/>
    </source>
</evidence>
<dbReference type="EMBL" id="CDOE01000065">
    <property type="protein sequence ID" value="CEN36856.1"/>
    <property type="molecule type" value="Genomic_DNA"/>
</dbReference>
<dbReference type="Proteomes" id="UP000044026">
    <property type="component" value="Unassembled WGS sequence"/>
</dbReference>